<evidence type="ECO:0000256" key="1">
    <source>
        <dbReference type="SAM" id="Phobius"/>
    </source>
</evidence>
<dbReference type="Pfam" id="PF02469">
    <property type="entry name" value="Fasciclin"/>
    <property type="match status" value="2"/>
</dbReference>
<feature type="domain" description="FAS1" evidence="3">
    <location>
        <begin position="23"/>
        <end position="174"/>
    </location>
</feature>
<feature type="transmembrane region" description="Helical" evidence="1">
    <location>
        <begin position="354"/>
        <end position="381"/>
    </location>
</feature>
<sequence length="382" mass="38718">MHLYALLAALTVPVLAQDANTTYITGLNNVLSGMGLTSLVGVINLLANDTNGGTALISQLSHGENTIFAPTNDAFGRLPHDPTGDNGLLAAHTLYHIADGHYNASDIAQQPNHTVIRTHLNDSSLVNLEGGKGQVLVLARDGSNIHILPANGSINVQRTNAYENLIIHVIDQAFSPPGNISETAGEAGFSVVTGALQTVNLLAPLEAAQGITIFVPTNQAFNAAHTAFGSHAHNASTISAILANHVINGTSVYSTGLTAQSYASAGGQPFTFSTNSSGTYVTSGPSSARITRADVPIRNGVVHLIDNILVNTASNPEAAASAIASQSSVAATATSIPGSISGGSSSSSNSSPRAAGAFSGVAALFPVVATGMGALLGGLLIF</sequence>
<dbReference type="PROSITE" id="PS50213">
    <property type="entry name" value="FAS1"/>
    <property type="match status" value="2"/>
</dbReference>
<evidence type="ECO:0000313" key="4">
    <source>
        <dbReference type="EMBL" id="CAE7210141.1"/>
    </source>
</evidence>
<name>A0A8H3E941_9AGAM</name>
<accession>A0A8H3E941</accession>
<protein>
    <recommendedName>
        <fullName evidence="3">FAS1 domain-containing protein</fullName>
    </recommendedName>
</protein>
<keyword evidence="1" id="KW-1133">Transmembrane helix</keyword>
<dbReference type="PANTHER" id="PTHR10900">
    <property type="entry name" value="PERIOSTIN-RELATED"/>
    <property type="match status" value="1"/>
</dbReference>
<evidence type="ECO:0000259" key="3">
    <source>
        <dbReference type="PROSITE" id="PS50213"/>
    </source>
</evidence>
<dbReference type="GO" id="GO:0016236">
    <property type="term" value="P:macroautophagy"/>
    <property type="evidence" value="ECO:0007669"/>
    <property type="project" value="TreeGrafter"/>
</dbReference>
<feature type="chain" id="PRO_5034441022" description="FAS1 domain-containing protein" evidence="2">
    <location>
        <begin position="17"/>
        <end position="382"/>
    </location>
</feature>
<evidence type="ECO:0000313" key="5">
    <source>
        <dbReference type="Proteomes" id="UP000663827"/>
    </source>
</evidence>
<keyword evidence="1" id="KW-0812">Transmembrane</keyword>
<dbReference type="AlphaFoldDB" id="A0A8H3E941"/>
<dbReference type="InterPro" id="IPR036378">
    <property type="entry name" value="FAS1_dom_sf"/>
</dbReference>
<dbReference type="InterPro" id="IPR000782">
    <property type="entry name" value="FAS1_domain"/>
</dbReference>
<keyword evidence="2" id="KW-0732">Signal</keyword>
<dbReference type="GO" id="GO:0000329">
    <property type="term" value="C:fungal-type vacuole membrane"/>
    <property type="evidence" value="ECO:0007669"/>
    <property type="project" value="TreeGrafter"/>
</dbReference>
<dbReference type="GO" id="GO:0005615">
    <property type="term" value="C:extracellular space"/>
    <property type="evidence" value="ECO:0007669"/>
    <property type="project" value="TreeGrafter"/>
</dbReference>
<dbReference type="Gene3D" id="2.30.180.10">
    <property type="entry name" value="FAS1 domain"/>
    <property type="match status" value="2"/>
</dbReference>
<proteinExistence type="predicted"/>
<dbReference type="SUPFAM" id="SSF82153">
    <property type="entry name" value="FAS1 domain"/>
    <property type="match status" value="2"/>
</dbReference>
<reference evidence="4" key="1">
    <citation type="submission" date="2021-01" db="EMBL/GenBank/DDBJ databases">
        <authorList>
            <person name="Kaushik A."/>
        </authorList>
    </citation>
    <scope>NUCLEOTIDE SEQUENCE</scope>
    <source>
        <strain evidence="4">AG5</strain>
    </source>
</reference>
<evidence type="ECO:0000256" key="2">
    <source>
        <dbReference type="SAM" id="SignalP"/>
    </source>
</evidence>
<dbReference type="SMART" id="SM00554">
    <property type="entry name" value="FAS1"/>
    <property type="match status" value="2"/>
</dbReference>
<keyword evidence="1" id="KW-0472">Membrane</keyword>
<dbReference type="EMBL" id="CAJNJQ010004343">
    <property type="protein sequence ID" value="CAE7210141.1"/>
    <property type="molecule type" value="Genomic_DNA"/>
</dbReference>
<dbReference type="Proteomes" id="UP000663827">
    <property type="component" value="Unassembled WGS sequence"/>
</dbReference>
<organism evidence="4 5">
    <name type="scientific">Rhizoctonia solani</name>
    <dbReference type="NCBI Taxonomy" id="456999"/>
    <lineage>
        <taxon>Eukaryota</taxon>
        <taxon>Fungi</taxon>
        <taxon>Dikarya</taxon>
        <taxon>Basidiomycota</taxon>
        <taxon>Agaricomycotina</taxon>
        <taxon>Agaricomycetes</taxon>
        <taxon>Cantharellales</taxon>
        <taxon>Ceratobasidiaceae</taxon>
        <taxon>Rhizoctonia</taxon>
    </lineage>
</organism>
<comment type="caution">
    <text evidence="4">The sequence shown here is derived from an EMBL/GenBank/DDBJ whole genome shotgun (WGS) entry which is preliminary data.</text>
</comment>
<feature type="domain" description="FAS1" evidence="3">
    <location>
        <begin position="176"/>
        <end position="309"/>
    </location>
</feature>
<gene>
    <name evidence="4" type="ORF">RDB_LOCUS150852</name>
</gene>
<dbReference type="PANTHER" id="PTHR10900:SF77">
    <property type="entry name" value="FI19380P1"/>
    <property type="match status" value="1"/>
</dbReference>
<feature type="signal peptide" evidence="2">
    <location>
        <begin position="1"/>
        <end position="16"/>
    </location>
</feature>
<dbReference type="InterPro" id="IPR050904">
    <property type="entry name" value="Adhesion/Biosynth-related"/>
</dbReference>